<organism evidence="1 2">
    <name type="scientific">Brassica cretica</name>
    <name type="common">Mustard</name>
    <dbReference type="NCBI Taxonomy" id="69181"/>
    <lineage>
        <taxon>Eukaryota</taxon>
        <taxon>Viridiplantae</taxon>
        <taxon>Streptophyta</taxon>
        <taxon>Embryophyta</taxon>
        <taxon>Tracheophyta</taxon>
        <taxon>Spermatophyta</taxon>
        <taxon>Magnoliopsida</taxon>
        <taxon>eudicotyledons</taxon>
        <taxon>Gunneridae</taxon>
        <taxon>Pentapetalae</taxon>
        <taxon>rosids</taxon>
        <taxon>malvids</taxon>
        <taxon>Brassicales</taxon>
        <taxon>Brassicaceae</taxon>
        <taxon>Brassiceae</taxon>
        <taxon>Brassica</taxon>
    </lineage>
</organism>
<sequence>MHTPRLSYPTVTGCETNWVVSSTHCRDQHSPAKDTCGSLAHIAASTCCDHSPRNGLVGLHHFVIGHLRADSHRGCDHQTPSRPLVSCGGQLLLQHLLLS</sequence>
<dbReference type="EMBL" id="QGKW02001911">
    <property type="protein sequence ID" value="KAF2565367.1"/>
    <property type="molecule type" value="Genomic_DNA"/>
</dbReference>
<dbReference type="Proteomes" id="UP000712281">
    <property type="component" value="Unassembled WGS sequence"/>
</dbReference>
<accession>A0A8S9I7N1</accession>
<evidence type="ECO:0000313" key="2">
    <source>
        <dbReference type="Proteomes" id="UP000712281"/>
    </source>
</evidence>
<evidence type="ECO:0000313" key="1">
    <source>
        <dbReference type="EMBL" id="KAF2565367.1"/>
    </source>
</evidence>
<reference evidence="1" key="1">
    <citation type="submission" date="2019-12" db="EMBL/GenBank/DDBJ databases">
        <title>Genome sequencing and annotation of Brassica cretica.</title>
        <authorList>
            <person name="Studholme D.J."/>
            <person name="Sarris P.F."/>
        </authorList>
    </citation>
    <scope>NUCLEOTIDE SEQUENCE</scope>
    <source>
        <strain evidence="1">PFS-001/15</strain>
        <tissue evidence="1">Leaf</tissue>
    </source>
</reference>
<name>A0A8S9I7N1_BRACR</name>
<gene>
    <name evidence="1" type="ORF">F2Q68_00027605</name>
</gene>
<protein>
    <submittedName>
        <fullName evidence="1">Uncharacterized protein</fullName>
    </submittedName>
</protein>
<dbReference type="AlphaFoldDB" id="A0A8S9I7N1"/>
<proteinExistence type="predicted"/>
<comment type="caution">
    <text evidence="1">The sequence shown here is derived from an EMBL/GenBank/DDBJ whole genome shotgun (WGS) entry which is preliminary data.</text>
</comment>